<dbReference type="eggNOG" id="KOG0025">
    <property type="taxonomic scope" value="Eukaryota"/>
</dbReference>
<evidence type="ECO:0000256" key="2">
    <source>
        <dbReference type="ARBA" id="ARBA00023002"/>
    </source>
</evidence>
<name>M1CV84_SOLTU</name>
<keyword evidence="1" id="KW-0521">NADP</keyword>
<organism evidence="3 4">
    <name type="scientific">Solanum tuberosum</name>
    <name type="common">Potato</name>
    <dbReference type="NCBI Taxonomy" id="4113"/>
    <lineage>
        <taxon>Eukaryota</taxon>
        <taxon>Viridiplantae</taxon>
        <taxon>Streptophyta</taxon>
        <taxon>Embryophyta</taxon>
        <taxon>Tracheophyta</taxon>
        <taxon>Spermatophyta</taxon>
        <taxon>Magnoliopsida</taxon>
        <taxon>eudicotyledons</taxon>
        <taxon>Gunneridae</taxon>
        <taxon>Pentapetalae</taxon>
        <taxon>asterids</taxon>
        <taxon>lamiids</taxon>
        <taxon>Solanales</taxon>
        <taxon>Solanaceae</taxon>
        <taxon>Solanoideae</taxon>
        <taxon>Solaneae</taxon>
        <taxon>Solanum</taxon>
    </lineage>
</organism>
<dbReference type="EnsemblPlants" id="PGSC0003DMT400075471">
    <property type="protein sequence ID" value="PGSC0003DMT400075471"/>
    <property type="gene ID" value="PGSC0003DMG400029352"/>
</dbReference>
<dbReference type="Gene3D" id="3.40.50.720">
    <property type="entry name" value="NAD(P)-binding Rossmann-like Domain"/>
    <property type="match status" value="1"/>
</dbReference>
<dbReference type="Proteomes" id="UP000011115">
    <property type="component" value="Unassembled WGS sequence"/>
</dbReference>
<evidence type="ECO:0000313" key="4">
    <source>
        <dbReference type="Proteomes" id="UP000011115"/>
    </source>
</evidence>
<dbReference type="AlphaFoldDB" id="M1CV84"/>
<reference evidence="4" key="1">
    <citation type="journal article" date="2011" name="Nature">
        <title>Genome sequence and analysis of the tuber crop potato.</title>
        <authorList>
            <consortium name="The Potato Genome Sequencing Consortium"/>
        </authorList>
    </citation>
    <scope>NUCLEOTIDE SEQUENCE [LARGE SCALE GENOMIC DNA]</scope>
    <source>
        <strain evidence="4">cv. DM1-3 516 R44</strain>
    </source>
</reference>
<dbReference type="Gramene" id="PGSC0003DMT400075471">
    <property type="protein sequence ID" value="PGSC0003DMT400075471"/>
    <property type="gene ID" value="PGSC0003DMG400029352"/>
</dbReference>
<dbReference type="STRING" id="4113.M1CV84"/>
<dbReference type="InterPro" id="IPR036291">
    <property type="entry name" value="NAD(P)-bd_dom_sf"/>
</dbReference>
<dbReference type="PANTHER" id="PTHR43981">
    <property type="entry name" value="ENOYL-[ACYL-CARRIER-PROTEIN] REDUCTASE, MITOCHONDRIAL"/>
    <property type="match status" value="1"/>
</dbReference>
<dbReference type="PANTHER" id="PTHR43981:SF7">
    <property type="entry name" value="TRANS-2-ENOYL-COA REDUCTASE, MITOCHONDRIAL-RELATED"/>
    <property type="match status" value="1"/>
</dbReference>
<protein>
    <submittedName>
        <fullName evidence="3">Trans-2-enoyl CoA reductase</fullName>
    </submittedName>
</protein>
<dbReference type="InterPro" id="IPR051034">
    <property type="entry name" value="Mito_Enoyl-ACP_Reductase"/>
</dbReference>
<evidence type="ECO:0000256" key="1">
    <source>
        <dbReference type="ARBA" id="ARBA00022857"/>
    </source>
</evidence>
<dbReference type="InParanoid" id="M1CV84"/>
<dbReference type="HOGENOM" id="CLU_2562837_0_0_1"/>
<evidence type="ECO:0000313" key="3">
    <source>
        <dbReference type="EnsemblPlants" id="PGSC0003DMT400075471"/>
    </source>
</evidence>
<dbReference type="OMA" id="MRQGETM"/>
<proteinExistence type="predicted"/>
<accession>M1CV84</accession>
<sequence>MLEGFVALKLGDTIVQNGATSILGQCVIQLARMRGIHSINIIRDKPESDKIEEKLIQLGANKVFTESELEVKGVKNPLGDMP</sequence>
<reference evidence="3" key="2">
    <citation type="submission" date="2015-06" db="UniProtKB">
        <authorList>
            <consortium name="EnsemblPlants"/>
        </authorList>
    </citation>
    <scope>IDENTIFICATION</scope>
    <source>
        <strain evidence="3">DM1-3 516 R44</strain>
    </source>
</reference>
<dbReference type="PaxDb" id="4113-PGSC0003DMT400075471"/>
<dbReference type="SUPFAM" id="SSF51735">
    <property type="entry name" value="NAD(P)-binding Rossmann-fold domains"/>
    <property type="match status" value="1"/>
</dbReference>
<keyword evidence="2" id="KW-0560">Oxidoreductase</keyword>
<dbReference type="GO" id="GO:0016491">
    <property type="term" value="F:oxidoreductase activity"/>
    <property type="evidence" value="ECO:0007669"/>
    <property type="project" value="UniProtKB-KW"/>
</dbReference>
<keyword evidence="4" id="KW-1185">Reference proteome</keyword>